<evidence type="ECO:0000313" key="3">
    <source>
        <dbReference type="EMBL" id="SVC34359.1"/>
    </source>
</evidence>
<dbReference type="AlphaFoldDB" id="A0A382LCK1"/>
<keyword evidence="1" id="KW-0472">Membrane</keyword>
<dbReference type="EMBL" id="UINC01086156">
    <property type="protein sequence ID" value="SVC34359.1"/>
    <property type="molecule type" value="Genomic_DNA"/>
</dbReference>
<keyword evidence="1" id="KW-1133">Transmembrane helix</keyword>
<evidence type="ECO:0000259" key="2">
    <source>
        <dbReference type="Pfam" id="PF23831"/>
    </source>
</evidence>
<gene>
    <name evidence="3" type="ORF">METZ01_LOCUS287213</name>
</gene>
<accession>A0A382LCK1</accession>
<sequence length="147" mass="16962">MSENNHTDIKVQLATLKQEIENVNSIQGRLDTAIDKLTDVSTSIKSMLAVHEEKINKQEQVDDIIFKKIKERDNEMDGIFRDLQREMDQVEKRLLNEIRSLRIDIGGRVGVLEKYRWIIIGGFLAIGWVLSKNFKFIIQMMSGTGLN</sequence>
<organism evidence="3">
    <name type="scientific">marine metagenome</name>
    <dbReference type="NCBI Taxonomy" id="408172"/>
    <lineage>
        <taxon>unclassified sequences</taxon>
        <taxon>metagenomes</taxon>
        <taxon>ecological metagenomes</taxon>
    </lineage>
</organism>
<reference evidence="3" key="1">
    <citation type="submission" date="2018-05" db="EMBL/GenBank/DDBJ databases">
        <authorList>
            <person name="Lanie J.A."/>
            <person name="Ng W.-L."/>
            <person name="Kazmierczak K.M."/>
            <person name="Andrzejewski T.M."/>
            <person name="Davidsen T.M."/>
            <person name="Wayne K.J."/>
            <person name="Tettelin H."/>
            <person name="Glass J.I."/>
            <person name="Rusch D."/>
            <person name="Podicherti R."/>
            <person name="Tsui H.-C.T."/>
            <person name="Winkler M.E."/>
        </authorList>
    </citation>
    <scope>NUCLEOTIDE SEQUENCE</scope>
</reference>
<name>A0A382LCK1_9ZZZZ</name>
<proteinExistence type="predicted"/>
<protein>
    <recommendedName>
        <fullName evidence="2">DUF7201 domain-containing protein</fullName>
    </recommendedName>
</protein>
<dbReference type="InterPro" id="IPR055625">
    <property type="entry name" value="DUF7201"/>
</dbReference>
<dbReference type="Pfam" id="PF23831">
    <property type="entry name" value="DUF7201"/>
    <property type="match status" value="1"/>
</dbReference>
<feature type="transmembrane region" description="Helical" evidence="1">
    <location>
        <begin position="115"/>
        <end position="131"/>
    </location>
</feature>
<evidence type="ECO:0000256" key="1">
    <source>
        <dbReference type="SAM" id="Phobius"/>
    </source>
</evidence>
<keyword evidence="1" id="KW-0812">Transmembrane</keyword>
<feature type="domain" description="DUF7201" evidence="2">
    <location>
        <begin position="6"/>
        <end position="142"/>
    </location>
</feature>